<evidence type="ECO:0000313" key="2">
    <source>
        <dbReference type="Proteomes" id="UP000238137"/>
    </source>
</evidence>
<reference evidence="1" key="1">
    <citation type="submission" date="2018-05" db="EMBL/GenBank/DDBJ databases">
        <title>Reclassification of Methylarcula marina and Methylarcula terricola as Paracoccus methylarcula sp.nov., comb.nov. and Paracoccus terricola comb.nov.</title>
        <authorList>
            <person name="Shmareva M.N."/>
            <person name="Doronina N.V."/>
            <person name="Vasilenko O.V."/>
            <person name="Tarlachkov S.V."/>
            <person name="Trotsenko Y.A."/>
        </authorList>
    </citation>
    <scope>NUCLEOTIDE SEQUENCE [LARGE SCALE GENOMIC DNA]</scope>
    <source>
        <strain evidence="1">VKM B-2159</strain>
    </source>
</reference>
<accession>A0A422QYM2</accession>
<dbReference type="EMBL" id="PXNQ02000004">
    <property type="protein sequence ID" value="RNF35098.1"/>
    <property type="molecule type" value="Genomic_DNA"/>
</dbReference>
<organism evidence="1 2">
    <name type="scientific">Paracoccus methylarcula</name>
    <dbReference type="NCBI Taxonomy" id="72022"/>
    <lineage>
        <taxon>Bacteria</taxon>
        <taxon>Pseudomonadati</taxon>
        <taxon>Pseudomonadota</taxon>
        <taxon>Alphaproteobacteria</taxon>
        <taxon>Rhodobacterales</taxon>
        <taxon>Paracoccaceae</taxon>
        <taxon>Paracoccus</taxon>
    </lineage>
</organism>
<comment type="caution">
    <text evidence="1">The sequence shown here is derived from an EMBL/GenBank/DDBJ whole genome shotgun (WGS) entry which is preliminary data.</text>
</comment>
<dbReference type="OrthoDB" id="9785438at2"/>
<evidence type="ECO:0000313" key="1">
    <source>
        <dbReference type="EMBL" id="RNF35098.1"/>
    </source>
</evidence>
<keyword evidence="2" id="KW-1185">Reference proteome</keyword>
<sequence>MVFDGLCNFCSAQVRFILRVDPAGAIRFTSIQSPYGRHLAERFGIDPDDPSTFLFFDRGHPLRASDAVIAMLGRLSRPWRWLRVLRIVPRPLRDSAYRLIARNRYRLLGRRDSCMIPPPHIRARFIDDIPPGDP</sequence>
<gene>
    <name evidence="1" type="ORF">A7A09_008455</name>
</gene>
<protein>
    <submittedName>
        <fullName evidence="1">Thiol-disulfide oxidoreductase DCC family protein</fullName>
    </submittedName>
</protein>
<proteinExistence type="predicted"/>
<dbReference type="PANTHER" id="PTHR33639">
    <property type="entry name" value="THIOL-DISULFIDE OXIDOREDUCTASE DCC"/>
    <property type="match status" value="1"/>
</dbReference>
<dbReference type="PANTHER" id="PTHR33639:SF2">
    <property type="entry name" value="DUF393 DOMAIN-CONTAINING PROTEIN"/>
    <property type="match status" value="1"/>
</dbReference>
<dbReference type="Proteomes" id="UP000238137">
    <property type="component" value="Unassembled WGS sequence"/>
</dbReference>
<dbReference type="AlphaFoldDB" id="A0A422QYM2"/>
<dbReference type="GO" id="GO:0015035">
    <property type="term" value="F:protein-disulfide reductase activity"/>
    <property type="evidence" value="ECO:0007669"/>
    <property type="project" value="InterPro"/>
</dbReference>
<dbReference type="Pfam" id="PF04134">
    <property type="entry name" value="DCC1-like"/>
    <property type="match status" value="1"/>
</dbReference>
<dbReference type="InterPro" id="IPR007263">
    <property type="entry name" value="DCC1-like"/>
</dbReference>
<name>A0A422QYM2_9RHOB</name>
<dbReference type="InterPro" id="IPR052927">
    <property type="entry name" value="DCC_oxidoreductase"/>
</dbReference>